<dbReference type="Gene3D" id="2.60.40.10">
    <property type="entry name" value="Immunoglobulins"/>
    <property type="match status" value="12"/>
</dbReference>
<feature type="domain" description="SpaA-like prealbumin fold" evidence="5">
    <location>
        <begin position="886"/>
        <end position="971"/>
    </location>
</feature>
<feature type="domain" description="SpaA-like prealbumin fold" evidence="5">
    <location>
        <begin position="788"/>
        <end position="873"/>
    </location>
</feature>
<dbReference type="Pfam" id="PF17802">
    <property type="entry name" value="SpaA"/>
    <property type="match status" value="12"/>
</dbReference>
<evidence type="ECO:0000256" key="4">
    <source>
        <dbReference type="SAM" id="Phobius"/>
    </source>
</evidence>
<proteinExistence type="inferred from homology"/>
<keyword evidence="3" id="KW-0732">Signal</keyword>
<feature type="domain" description="SpaA-like prealbumin fold" evidence="5">
    <location>
        <begin position="399"/>
        <end position="483"/>
    </location>
</feature>
<dbReference type="PANTHER" id="PTHR36108">
    <property type="entry name" value="COLOSSIN-B-RELATED"/>
    <property type="match status" value="1"/>
</dbReference>
<dbReference type="Proteomes" id="UP000242246">
    <property type="component" value="Unassembled WGS sequence"/>
</dbReference>
<keyword evidence="2" id="KW-0964">Secreted</keyword>
<dbReference type="PANTHER" id="PTHR36108:SF13">
    <property type="entry name" value="COLOSSIN-B-RELATED"/>
    <property type="match status" value="1"/>
</dbReference>
<feature type="domain" description="SpaA-like prealbumin fold" evidence="5">
    <location>
        <begin position="1373"/>
        <end position="1457"/>
    </location>
</feature>
<evidence type="ECO:0000313" key="7">
    <source>
        <dbReference type="Proteomes" id="UP000242246"/>
    </source>
</evidence>
<evidence type="ECO:0000256" key="1">
    <source>
        <dbReference type="ARBA" id="ARBA00007257"/>
    </source>
</evidence>
<feature type="domain" description="SpaA-like prealbumin fold" evidence="5">
    <location>
        <begin position="1275"/>
        <end position="1359"/>
    </location>
</feature>
<feature type="domain" description="SpaA-like prealbumin fold" evidence="5">
    <location>
        <begin position="1082"/>
        <end position="1167"/>
    </location>
</feature>
<feature type="domain" description="SpaA-like prealbumin fold" evidence="5">
    <location>
        <begin position="592"/>
        <end position="677"/>
    </location>
</feature>
<evidence type="ECO:0000256" key="3">
    <source>
        <dbReference type="ARBA" id="ARBA00022729"/>
    </source>
</evidence>
<protein>
    <recommendedName>
        <fullName evidence="5">SpaA-like prealbumin fold domain-containing protein</fullName>
    </recommendedName>
</protein>
<dbReference type="SUPFAM" id="SSF49478">
    <property type="entry name" value="Cna protein B-type domain"/>
    <property type="match status" value="10"/>
</dbReference>
<feature type="domain" description="SpaA-like prealbumin fold" evidence="5">
    <location>
        <begin position="690"/>
        <end position="775"/>
    </location>
</feature>
<feature type="domain" description="SpaA-like prealbumin fold" evidence="5">
    <location>
        <begin position="494"/>
        <end position="578"/>
    </location>
</feature>
<accession>A0A2A5S368</accession>
<keyword evidence="7" id="KW-1185">Reference proteome</keyword>
<dbReference type="EMBL" id="JXJX01000002">
    <property type="protein sequence ID" value="PCS07925.1"/>
    <property type="molecule type" value="Genomic_DNA"/>
</dbReference>
<evidence type="ECO:0000313" key="6">
    <source>
        <dbReference type="EMBL" id="PCS07925.1"/>
    </source>
</evidence>
<evidence type="ECO:0000259" key="5">
    <source>
        <dbReference type="Pfam" id="PF17802"/>
    </source>
</evidence>
<comment type="similarity">
    <text evidence="1">Belongs to the serine-aspartate repeat-containing protein (SDr) family.</text>
</comment>
<dbReference type="InterPro" id="IPR013783">
    <property type="entry name" value="Ig-like_fold"/>
</dbReference>
<keyword evidence="4" id="KW-0812">Transmembrane</keyword>
<keyword evidence="4" id="KW-1133">Transmembrane helix</keyword>
<dbReference type="InterPro" id="IPR041033">
    <property type="entry name" value="SpaA_PFL_dom_1"/>
</dbReference>
<evidence type="ECO:0000256" key="2">
    <source>
        <dbReference type="ARBA" id="ARBA00022525"/>
    </source>
</evidence>
<feature type="domain" description="SpaA-like prealbumin fold" evidence="5">
    <location>
        <begin position="984"/>
        <end position="1069"/>
    </location>
</feature>
<gene>
    <name evidence="6" type="ORF">RU87_GL000661</name>
</gene>
<feature type="domain" description="SpaA-like prealbumin fold" evidence="5">
    <location>
        <begin position="302"/>
        <end position="386"/>
    </location>
</feature>
<name>A0A2A5S368_9LACT</name>
<organism evidence="6 7">
    <name type="scientific">Pseudolactococcus plantarum</name>
    <dbReference type="NCBI Taxonomy" id="1365"/>
    <lineage>
        <taxon>Bacteria</taxon>
        <taxon>Bacillati</taxon>
        <taxon>Bacillota</taxon>
        <taxon>Bacilli</taxon>
        <taxon>Lactobacillales</taxon>
        <taxon>Streptococcaceae</taxon>
        <taxon>Pseudolactococcus</taxon>
    </lineage>
</organism>
<comment type="caution">
    <text evidence="6">The sequence shown here is derived from an EMBL/GenBank/DDBJ whole genome shotgun (WGS) entry which is preliminary data.</text>
</comment>
<feature type="domain" description="SpaA-like prealbumin fold" evidence="5">
    <location>
        <begin position="1180"/>
        <end position="1264"/>
    </location>
</feature>
<sequence length="1506" mass="163789">MPESGSVYDDLPANYGVLGIASQFHIFAKGTSKLNAHTNGNIASAIFEGEVNFGTNIHEGLVSNEIDYLESVKTINSSSEIPDNATRKTKFVVGVNNQFSSVDNGNGIALNGTKLDHLKNADIFQDKNKKYIDFSSEFNKLYATSDQLYSQKPNLTITNDSFDDPNKRVIDLASQTSSNVFVNIDASVLAGNTDLNINNPSNKIVIMNVTNSQSNLDIASKIVYNGRSNQETENFSDANISWNFGNDTHTINFNAPFQGTVLAPNSAIIVNQNLDGSIIATDVDIKAETHRWDPNPIILNGAVILKKVDSGDKNKTLAGAEFSLFAKDGTLIKAGLVTGEDGTLRYDNLTDGDYYFVETKAPEGYQLETSHHEFTIKSTETAEVETVTVSDEKITPVTGSVILTKVDSGDKNKTLAGAEFSLFAKDGTLIKAGLVTGEDGTLRYDNLTNGDYYFIETKAPKGYQLDASKHPFTINTDETTEAQSVTVSDKQNPGEVILKKVDSQDKSKTLAGAEFSLYKEDGTLIQSGLKTNKDGILEYDHLASDVDYFVETKAPEGYRLDKTRHAFKIKANQETDVEYITVTNVQKSPVTGSVILTKVDSGDKNKTLAGAEFSLFAKDGTLIKAGLVTGEDGILRYDNLTNGDYYFVETKAPKGYQLETSHHEFTIKSTETADVETVTVSDKKTSPVTGSVILKKVDSADKNKTLAGAEFSLFTKDGTLIKAGLVTGEDGTLRYDNLTDGDYYFVETKAPKGYQLETSHHEFTIKSTETADVETVTVSDEKTSPVTGSVILTKVDSADKNKTLAGAEFSLFAKDGTLIKAGLVTGQDGTLRYDKLTNGDYYFVETKAPKGYQLETSHHEFTIKSTETADVETVTVSDEKTSPVTGSVILTKVDSGDKNKTLAGAEFSLFAKDGTLIKVGLVTGEDGTLRYDNLTNGDYYFVETKAPKGYQLETSHHEFTIKSTETADVETVTVSDEKTSPVTGSVILTKVDSGDKNKTLAGAEFSLFAKDGTLIKAGLVTGQDGTLRYDKLTNGDYYFVETKAPKGYQLETSHHEFTIKSTETAEVETVTVSDEKITPVTGSVILTKVDSGDKNKTLAGAEFSLFAKDGTLIKAGLVTGQDGTLRYDKLTNGDYYFVETKAPKGYQLETSHHEFTIKSTETADVETVTVSDEKTSPVTGSVILTKVDSGDKNKTLAGAEFSLFAKDGTLIKAGLVTGEDGTLRYDNLTNGDYYFIETKAPKGYQLDASKHPFTINTDETTEAQSVTVSDKQNPGEVILKKVDSQDKSKTLAGAEFSLYKEDGTLIQSGLKTNKDGILEYDHLASDVDYFVETKAPEGYRLDKTRHAFKIKANQETDVEYITVTNVQKSPVTGSVILTKVDSGDKNKTLAGAEFSLFAKDGTLIKAGLVTGEDGILRYDNLTNGDYYFVETKAPKGHQLETSHHEFTIKSTETADIETVTVSDEKTDRLPDTGERTGLLITILGILTIVFSVLIFLNKNILSNNHI</sequence>
<reference evidence="6 7" key="1">
    <citation type="submission" date="2014-12" db="EMBL/GenBank/DDBJ databases">
        <title>Draft genome sequences of 10 type strains of Lactococcus.</title>
        <authorList>
            <person name="Sun Z."/>
            <person name="Zhong Z."/>
            <person name="Liu W."/>
            <person name="Zhang W."/>
            <person name="Zhang H."/>
        </authorList>
    </citation>
    <scope>NUCLEOTIDE SEQUENCE [LARGE SCALE GENOMIC DNA]</scope>
    <source>
        <strain evidence="6 7">DSM 20686</strain>
    </source>
</reference>
<keyword evidence="4" id="KW-0472">Membrane</keyword>
<feature type="transmembrane region" description="Helical" evidence="4">
    <location>
        <begin position="1477"/>
        <end position="1496"/>
    </location>
</feature>